<dbReference type="EMBL" id="CABHNW010000074">
    <property type="protein sequence ID" value="VUX37669.1"/>
    <property type="molecule type" value="Genomic_DNA"/>
</dbReference>
<dbReference type="InterPro" id="IPR000515">
    <property type="entry name" value="MetI-like"/>
</dbReference>
<protein>
    <submittedName>
        <fullName evidence="9">L-arabinose transport system permease protein AraP</fullName>
    </submittedName>
</protein>
<keyword evidence="2 7" id="KW-0813">Transport</keyword>
<accession>A0A564VYK0</accession>
<dbReference type="SUPFAM" id="SSF160964">
    <property type="entry name" value="MalF N-terminal region-like"/>
    <property type="match status" value="1"/>
</dbReference>
<keyword evidence="5 7" id="KW-1133">Transmembrane helix</keyword>
<dbReference type="PROSITE" id="PS50928">
    <property type="entry name" value="ABC_TM1"/>
    <property type="match status" value="1"/>
</dbReference>
<sequence>MKLSNTVLLYKMEREKAMYWLSTKKAKIIMLLPTLMIYAVFIIIPVFIAIYYSFTDYSGLGKASFVGIKNYIAMFHDKLFLIALKNTFLVLLFSVIFLIIGSFMAALLMNKNFHGNAFFKMVIFAPYVIAPIIIGIIWGYILNPNYGLVNSVLRKIGLDMLAIEWIGGTKWSPLSLAMVFTWQVLGFHGTIFLSGIKAIPGDIYEACDMDGANLLQRLFYVTIPMLKETFIINIVLAVTGVFKIYELVYQMTGGGPAHESELLTSYMYFTVFTSRRYGYGMAIAVAILLLSILGSFSYIKITTRKQRS</sequence>
<evidence type="ECO:0000256" key="4">
    <source>
        <dbReference type="ARBA" id="ARBA00022692"/>
    </source>
</evidence>
<organism evidence="9 10">
    <name type="scientific">Blautia luti</name>
    <dbReference type="NCBI Taxonomy" id="89014"/>
    <lineage>
        <taxon>Bacteria</taxon>
        <taxon>Bacillati</taxon>
        <taxon>Bacillota</taxon>
        <taxon>Clostridia</taxon>
        <taxon>Lachnospirales</taxon>
        <taxon>Lachnospiraceae</taxon>
        <taxon>Blautia</taxon>
    </lineage>
</organism>
<dbReference type="PANTHER" id="PTHR30193">
    <property type="entry name" value="ABC TRANSPORTER PERMEASE PROTEIN"/>
    <property type="match status" value="1"/>
</dbReference>
<evidence type="ECO:0000256" key="6">
    <source>
        <dbReference type="ARBA" id="ARBA00023136"/>
    </source>
</evidence>
<dbReference type="AlphaFoldDB" id="A0A564VYK0"/>
<dbReference type="Gene3D" id="1.10.3720.10">
    <property type="entry name" value="MetI-like"/>
    <property type="match status" value="1"/>
</dbReference>
<evidence type="ECO:0000256" key="3">
    <source>
        <dbReference type="ARBA" id="ARBA00022475"/>
    </source>
</evidence>
<evidence type="ECO:0000256" key="1">
    <source>
        <dbReference type="ARBA" id="ARBA00004651"/>
    </source>
</evidence>
<feature type="transmembrane region" description="Helical" evidence="7">
    <location>
        <begin position="121"/>
        <end position="141"/>
    </location>
</feature>
<name>A0A564VYK0_9FIRM</name>
<evidence type="ECO:0000256" key="2">
    <source>
        <dbReference type="ARBA" id="ARBA00022448"/>
    </source>
</evidence>
<keyword evidence="3" id="KW-1003">Cell membrane</keyword>
<comment type="subcellular location">
    <subcellularLocation>
        <location evidence="1 7">Cell membrane</location>
        <topology evidence="1 7">Multi-pass membrane protein</topology>
    </subcellularLocation>
</comment>
<dbReference type="GO" id="GO:0005886">
    <property type="term" value="C:plasma membrane"/>
    <property type="evidence" value="ECO:0007669"/>
    <property type="project" value="UniProtKB-SubCell"/>
</dbReference>
<keyword evidence="10" id="KW-1185">Reference proteome</keyword>
<feature type="transmembrane region" description="Helical" evidence="7">
    <location>
        <begin position="277"/>
        <end position="299"/>
    </location>
</feature>
<dbReference type="PANTHER" id="PTHR30193:SF37">
    <property type="entry name" value="INNER MEMBRANE ABC TRANSPORTER PERMEASE PROTEIN YCJO"/>
    <property type="match status" value="1"/>
</dbReference>
<evidence type="ECO:0000313" key="9">
    <source>
        <dbReference type="EMBL" id="VUX37669.1"/>
    </source>
</evidence>
<evidence type="ECO:0000259" key="8">
    <source>
        <dbReference type="PROSITE" id="PS50928"/>
    </source>
</evidence>
<dbReference type="InterPro" id="IPR051393">
    <property type="entry name" value="ABC_transporter_permease"/>
</dbReference>
<reference evidence="9 10" key="1">
    <citation type="submission" date="2019-07" db="EMBL/GenBank/DDBJ databases">
        <authorList>
            <person name="Hibberd C M."/>
            <person name="Gehrig L. J."/>
            <person name="Chang H.-W."/>
            <person name="Venkatesh S."/>
        </authorList>
    </citation>
    <scope>NUCLEOTIDE SEQUENCE [LARGE SCALE GENOMIC DNA]</scope>
    <source>
        <strain evidence="9">Blautia_luti_SSTS_Bg7063</strain>
    </source>
</reference>
<dbReference type="GO" id="GO:0055085">
    <property type="term" value="P:transmembrane transport"/>
    <property type="evidence" value="ECO:0007669"/>
    <property type="project" value="InterPro"/>
</dbReference>
<dbReference type="Proteomes" id="UP000408482">
    <property type="component" value="Unassembled WGS sequence"/>
</dbReference>
<evidence type="ECO:0000256" key="5">
    <source>
        <dbReference type="ARBA" id="ARBA00022989"/>
    </source>
</evidence>
<dbReference type="InterPro" id="IPR035906">
    <property type="entry name" value="MetI-like_sf"/>
</dbReference>
<evidence type="ECO:0000313" key="10">
    <source>
        <dbReference type="Proteomes" id="UP000408482"/>
    </source>
</evidence>
<dbReference type="CDD" id="cd06261">
    <property type="entry name" value="TM_PBP2"/>
    <property type="match status" value="1"/>
</dbReference>
<evidence type="ECO:0000256" key="7">
    <source>
        <dbReference type="RuleBase" id="RU363032"/>
    </source>
</evidence>
<gene>
    <name evidence="9" type="primary">araP_7</name>
    <name evidence="9" type="ORF">RSSSTS7063_03181</name>
</gene>
<feature type="transmembrane region" description="Helical" evidence="7">
    <location>
        <begin position="28"/>
        <end position="54"/>
    </location>
</feature>
<feature type="transmembrane region" description="Helical" evidence="7">
    <location>
        <begin position="88"/>
        <end position="109"/>
    </location>
</feature>
<dbReference type="SUPFAM" id="SSF161098">
    <property type="entry name" value="MetI-like"/>
    <property type="match status" value="1"/>
</dbReference>
<feature type="domain" description="ABC transmembrane type-1" evidence="8">
    <location>
        <begin position="84"/>
        <end position="300"/>
    </location>
</feature>
<proteinExistence type="inferred from homology"/>
<dbReference type="Pfam" id="PF00528">
    <property type="entry name" value="BPD_transp_1"/>
    <property type="match status" value="1"/>
</dbReference>
<feature type="transmembrane region" description="Helical" evidence="7">
    <location>
        <begin position="174"/>
        <end position="196"/>
    </location>
</feature>
<keyword evidence="6 7" id="KW-0472">Membrane</keyword>
<feature type="transmembrane region" description="Helical" evidence="7">
    <location>
        <begin position="217"/>
        <end position="242"/>
    </location>
</feature>
<keyword evidence="4 7" id="KW-0812">Transmembrane</keyword>
<comment type="similarity">
    <text evidence="7">Belongs to the binding-protein-dependent transport system permease family.</text>
</comment>